<evidence type="ECO:0000259" key="1">
    <source>
        <dbReference type="Pfam" id="PF00582"/>
    </source>
</evidence>
<evidence type="ECO:0000313" key="2">
    <source>
        <dbReference type="EMBL" id="MCO8274140.1"/>
    </source>
</evidence>
<comment type="caution">
    <text evidence="2">The sequence shown here is derived from an EMBL/GenBank/DDBJ whole genome shotgun (WGS) entry which is preliminary data.</text>
</comment>
<proteinExistence type="predicted"/>
<dbReference type="InterPro" id="IPR014729">
    <property type="entry name" value="Rossmann-like_a/b/a_fold"/>
</dbReference>
<feature type="domain" description="UspA" evidence="1">
    <location>
        <begin position="36"/>
        <end position="79"/>
    </location>
</feature>
<protein>
    <submittedName>
        <fullName evidence="2">Universal stress protein</fullName>
    </submittedName>
</protein>
<organism evidence="2 3">
    <name type="scientific">Paractinoplanes aksuensis</name>
    <dbReference type="NCBI Taxonomy" id="2939490"/>
    <lineage>
        <taxon>Bacteria</taxon>
        <taxon>Bacillati</taxon>
        <taxon>Actinomycetota</taxon>
        <taxon>Actinomycetes</taxon>
        <taxon>Micromonosporales</taxon>
        <taxon>Micromonosporaceae</taxon>
        <taxon>Paractinoplanes</taxon>
    </lineage>
</organism>
<dbReference type="SUPFAM" id="SSF52402">
    <property type="entry name" value="Adenine nucleotide alpha hydrolases-like"/>
    <property type="match status" value="1"/>
</dbReference>
<dbReference type="Pfam" id="PF00582">
    <property type="entry name" value="Usp"/>
    <property type="match status" value="1"/>
</dbReference>
<dbReference type="Gene3D" id="3.40.50.620">
    <property type="entry name" value="HUPs"/>
    <property type="match status" value="1"/>
</dbReference>
<name>A0ABT1DTJ7_9ACTN</name>
<accession>A0ABT1DTJ7</accession>
<dbReference type="Proteomes" id="UP001523369">
    <property type="component" value="Unassembled WGS sequence"/>
</dbReference>
<reference evidence="2 3" key="1">
    <citation type="submission" date="2022-06" db="EMBL/GenBank/DDBJ databases">
        <title>New Species of the Genus Actinoplanes, ActinopZanes ferrugineus.</title>
        <authorList>
            <person name="Ding P."/>
        </authorList>
    </citation>
    <scope>NUCLEOTIDE SEQUENCE [LARGE SCALE GENOMIC DNA]</scope>
    <source>
        <strain evidence="2 3">TRM88003</strain>
    </source>
</reference>
<dbReference type="EMBL" id="JAMYJR010000029">
    <property type="protein sequence ID" value="MCO8274140.1"/>
    <property type="molecule type" value="Genomic_DNA"/>
</dbReference>
<evidence type="ECO:0000313" key="3">
    <source>
        <dbReference type="Proteomes" id="UP001523369"/>
    </source>
</evidence>
<dbReference type="RefSeq" id="WP_253240220.1">
    <property type="nucleotide sequence ID" value="NZ_JAMYJR010000029.1"/>
</dbReference>
<keyword evidence="3" id="KW-1185">Reference proteome</keyword>
<gene>
    <name evidence="2" type="ORF">M1L60_26415</name>
</gene>
<sequence length="94" mass="10112">MLANRFAVRWIDSAVPGALVPGGRALTLCPRRPRLLEMARDAELLVVGNPGRSGLAALRPDSLSRRIATHAPGSVVLVRAHSAPEQVSREHSRC</sequence>
<dbReference type="InterPro" id="IPR006016">
    <property type="entry name" value="UspA"/>
</dbReference>